<proteinExistence type="predicted"/>
<organism evidence="3 4">
    <name type="scientific">Hamiltosporidium magnivora</name>
    <dbReference type="NCBI Taxonomy" id="148818"/>
    <lineage>
        <taxon>Eukaryota</taxon>
        <taxon>Fungi</taxon>
        <taxon>Fungi incertae sedis</taxon>
        <taxon>Microsporidia</taxon>
        <taxon>Dubosqiidae</taxon>
        <taxon>Hamiltosporidium</taxon>
    </lineage>
</organism>
<dbReference type="EMBL" id="PIXR01001102">
    <property type="protein sequence ID" value="TBU02710.1"/>
    <property type="molecule type" value="Genomic_DNA"/>
</dbReference>
<evidence type="ECO:0000313" key="3">
    <source>
        <dbReference type="EMBL" id="TBU02710.1"/>
    </source>
</evidence>
<keyword evidence="2" id="KW-0812">Transmembrane</keyword>
<feature type="region of interest" description="Disordered" evidence="1">
    <location>
        <begin position="298"/>
        <end position="322"/>
    </location>
</feature>
<dbReference type="Proteomes" id="UP000293045">
    <property type="component" value="Unassembled WGS sequence"/>
</dbReference>
<feature type="compositionally biased region" description="Basic and acidic residues" evidence="1">
    <location>
        <begin position="74"/>
        <end position="90"/>
    </location>
</feature>
<feature type="region of interest" description="Disordered" evidence="1">
    <location>
        <begin position="188"/>
        <end position="253"/>
    </location>
</feature>
<feature type="compositionally biased region" description="Polar residues" evidence="1">
    <location>
        <begin position="188"/>
        <end position="199"/>
    </location>
</feature>
<keyword evidence="2" id="KW-0472">Membrane</keyword>
<name>A0A4Q9L7Q1_9MICR</name>
<protein>
    <submittedName>
        <fullName evidence="3">Uncharacterized protein</fullName>
    </submittedName>
</protein>
<dbReference type="VEuPathDB" id="MicrosporidiaDB:CWI36_0033p0010"/>
<dbReference type="AlphaFoldDB" id="A0A4Q9L7Q1"/>
<keyword evidence="2" id="KW-1133">Transmembrane helix</keyword>
<accession>A0A4Q9L7Q1</accession>
<evidence type="ECO:0000256" key="2">
    <source>
        <dbReference type="SAM" id="Phobius"/>
    </source>
</evidence>
<evidence type="ECO:0000313" key="4">
    <source>
        <dbReference type="Proteomes" id="UP000293045"/>
    </source>
</evidence>
<sequence length="537" mass="65387">MEFYEKYKRSILFLSIGLGILSLGTIGYFCFRKNEKHSEKNVDIKVNKHYSKKPSTESSLHVFKDEKCVRRNKNIADKEPDHILKAEKKGTSSNISINQPKRKKENHTEEPKRNAKHVSPIKRQTGEFNRNINGKTKNEFCENQKKTIKTPTYITEEKSYIENSNQNEQKQIPIRKFIKNQINDRLSRGAQNQKLTQNEQPKKDTQNKRIDIKRQIATQEHKNNQRKYSHENQKKTQELQNSRGQENQEQRLGLKETIVLSKQEKLNQEKQSKINRQNLQKIQRQSLQKKLMESLKLKFQQKRRSQKQITEEKQLKQQEKQESTEQMYETKIEQKINNLPIQQEKKQDCLKKVTQKRKNEFKNKLEQAKYDASQKPVHTLVKNVVREQDQEMMKEHQIQQEMETEQKEFQRKLDALKNQKKKYDELEKHKAEIDQKEFQRRIEELERQEKKDKAREKQEEKRNQKEFQRRIEELERQEKKDKAREKQEEKRNQKEFQRRIEELERQEKKDKAREKQEEKRNQKEFQRRNEELIRQEK</sequence>
<feature type="region of interest" description="Disordered" evidence="1">
    <location>
        <begin position="74"/>
        <end position="117"/>
    </location>
</feature>
<dbReference type="VEuPathDB" id="MicrosporidiaDB:CWI39_1102p0010"/>
<evidence type="ECO:0000256" key="1">
    <source>
        <dbReference type="SAM" id="MobiDB-lite"/>
    </source>
</evidence>
<feature type="transmembrane region" description="Helical" evidence="2">
    <location>
        <begin position="12"/>
        <end position="31"/>
    </location>
</feature>
<feature type="non-terminal residue" evidence="3">
    <location>
        <position position="537"/>
    </location>
</feature>
<gene>
    <name evidence="3" type="ORF">CWI39_1102p0010</name>
</gene>
<feature type="compositionally biased region" description="Basic and acidic residues" evidence="1">
    <location>
        <begin position="309"/>
        <end position="322"/>
    </location>
</feature>
<comment type="caution">
    <text evidence="3">The sequence shown here is derived from an EMBL/GenBank/DDBJ whole genome shotgun (WGS) entry which is preliminary data.</text>
</comment>
<feature type="compositionally biased region" description="Basic and acidic residues" evidence="1">
    <location>
        <begin position="200"/>
        <end position="237"/>
    </location>
</feature>
<feature type="region of interest" description="Disordered" evidence="1">
    <location>
        <begin position="444"/>
        <end position="537"/>
    </location>
</feature>
<reference evidence="3 4" key="1">
    <citation type="submission" date="2017-12" db="EMBL/GenBank/DDBJ databases">
        <authorList>
            <person name="Pombert J.-F."/>
            <person name="Haag K.L."/>
            <person name="Ebert D."/>
        </authorList>
    </citation>
    <scope>NUCLEOTIDE SEQUENCE [LARGE SCALE GENOMIC DNA]</scope>
    <source>
        <strain evidence="3">IL-BN-2</strain>
    </source>
</reference>